<dbReference type="GO" id="GO:0005886">
    <property type="term" value="C:plasma membrane"/>
    <property type="evidence" value="ECO:0007669"/>
    <property type="project" value="UniProtKB-SubCell"/>
</dbReference>
<evidence type="ECO:0000256" key="5">
    <source>
        <dbReference type="ARBA" id="ARBA00023136"/>
    </source>
</evidence>
<evidence type="ECO:0000259" key="8">
    <source>
        <dbReference type="Pfam" id="PF12704"/>
    </source>
</evidence>
<feature type="domain" description="ABC3 transporter permease C-terminal" evidence="7">
    <location>
        <begin position="674"/>
        <end position="786"/>
    </location>
</feature>
<dbReference type="Proteomes" id="UP000199492">
    <property type="component" value="Unassembled WGS sequence"/>
</dbReference>
<dbReference type="EMBL" id="FNCZ01000004">
    <property type="protein sequence ID" value="SDH77009.1"/>
    <property type="molecule type" value="Genomic_DNA"/>
</dbReference>
<feature type="domain" description="ABC3 transporter permease C-terminal" evidence="7">
    <location>
        <begin position="289"/>
        <end position="405"/>
    </location>
</feature>
<dbReference type="OrthoDB" id="8740261at2"/>
<sequence length="794" mass="87668">MIRSYIKIAWRSLKTNRLFSIVNILGLSIGLATTLVLFLFILHERSFDSMYANKDKIYRVLLNTTEDDLETWTGSPSAVALELEANIPDIAEAGRLLKHDFGGTAFIKTGNEVFAEKKLFWSDASILDMFDVEIVKGEGSEVLNTPNTVLLSESTAKRYFGDENPIGKTLSIDDIDIVEVKGVFKDFPENSSLDFNVVAPFLMQSAAKNPTWDNASFETFLRFNSASPNVANVEAKIQGILDKNVKKDEQWYNFSLQPLEQIHLYSSTYKDSYIERNGDINQIRNLTALAILILVIACINYMNLITARSQKRATDVGINKTLGASVRDIIVRFYIETGLITAIAMILGGVLAVVALPMFNDIAGKELDISSLFSIEIIVFLVLIWFVTSLISGSYPALYLSRFSPKEALKPSTNKGGVASVVRKGLVVVQFSASVVLIIGVIVIHQQLEYIQNKSLGYNPENVMAISTSAIRGGQANQALVNAFKKLPNVSVVGRSQGYPGMGVSGRSINKPNTDETMGISTNTSEREVADVLQLKLLAGQLLPKNKQAGDTLVEVVVNKTTVDFLGLSPDEAIGKKVAMQLGNNAYIHGVVEDFNFASLHNPIGAYAFHNSNREPKSYLLIRFTNEVLSETISNFENTFKNIAPNSAFEYTFLDKNLELLYEKEQRTANVGLLFSILAVIVACLGLFGLAAYMAEQRHKEIGIRKVFGASVPRIVQLLSMDFMRLVLISLAISFPLAFYVMNQWLQDFAYRVTISWTVFAIAGALALMITFVTVGYQAVKAAVANPIKSLRTE</sequence>
<protein>
    <submittedName>
        <fullName evidence="9">FtsX-like permease family protein</fullName>
    </submittedName>
</protein>
<keyword evidence="5 6" id="KW-0472">Membrane</keyword>
<organism evidence="9 10">
    <name type="scientific">Winogradskyella thalassocola</name>
    <dbReference type="NCBI Taxonomy" id="262004"/>
    <lineage>
        <taxon>Bacteria</taxon>
        <taxon>Pseudomonadati</taxon>
        <taxon>Bacteroidota</taxon>
        <taxon>Flavobacteriia</taxon>
        <taxon>Flavobacteriales</taxon>
        <taxon>Flavobacteriaceae</taxon>
        <taxon>Winogradskyella</taxon>
    </lineage>
</organism>
<keyword evidence="2" id="KW-1003">Cell membrane</keyword>
<dbReference type="AlphaFoldDB" id="A0A1G8F4S9"/>
<dbReference type="RefSeq" id="WP_092468256.1">
    <property type="nucleotide sequence ID" value="NZ_FNCZ01000004.1"/>
</dbReference>
<feature type="transmembrane region" description="Helical" evidence="6">
    <location>
        <begin position="673"/>
        <end position="695"/>
    </location>
</feature>
<evidence type="ECO:0000313" key="10">
    <source>
        <dbReference type="Proteomes" id="UP000199492"/>
    </source>
</evidence>
<evidence type="ECO:0000313" key="9">
    <source>
        <dbReference type="EMBL" id="SDH77009.1"/>
    </source>
</evidence>
<dbReference type="PANTHER" id="PTHR30572:SF18">
    <property type="entry name" value="ABC-TYPE MACROLIDE FAMILY EXPORT SYSTEM PERMEASE COMPONENT 2"/>
    <property type="match status" value="1"/>
</dbReference>
<keyword evidence="3 6" id="KW-0812">Transmembrane</keyword>
<comment type="subcellular location">
    <subcellularLocation>
        <location evidence="1">Cell membrane</location>
        <topology evidence="1">Multi-pass membrane protein</topology>
    </subcellularLocation>
</comment>
<dbReference type="PANTHER" id="PTHR30572">
    <property type="entry name" value="MEMBRANE COMPONENT OF TRANSPORTER-RELATED"/>
    <property type="match status" value="1"/>
</dbReference>
<evidence type="ECO:0000256" key="4">
    <source>
        <dbReference type="ARBA" id="ARBA00022989"/>
    </source>
</evidence>
<feature type="transmembrane region" description="Helical" evidence="6">
    <location>
        <begin position="333"/>
        <end position="357"/>
    </location>
</feature>
<evidence type="ECO:0000256" key="3">
    <source>
        <dbReference type="ARBA" id="ARBA00022692"/>
    </source>
</evidence>
<dbReference type="Pfam" id="PF02687">
    <property type="entry name" value="FtsX"/>
    <property type="match status" value="2"/>
</dbReference>
<evidence type="ECO:0000256" key="1">
    <source>
        <dbReference type="ARBA" id="ARBA00004651"/>
    </source>
</evidence>
<keyword evidence="4 6" id="KW-1133">Transmembrane helix</keyword>
<dbReference type="InterPro" id="IPR003838">
    <property type="entry name" value="ABC3_permease_C"/>
</dbReference>
<feature type="transmembrane region" description="Helical" evidence="6">
    <location>
        <begin position="421"/>
        <end position="444"/>
    </location>
</feature>
<keyword evidence="10" id="KW-1185">Reference proteome</keyword>
<name>A0A1G8F4S9_9FLAO</name>
<feature type="transmembrane region" description="Helical" evidence="6">
    <location>
        <begin position="21"/>
        <end position="42"/>
    </location>
</feature>
<feature type="transmembrane region" description="Helical" evidence="6">
    <location>
        <begin position="286"/>
        <end position="304"/>
    </location>
</feature>
<feature type="transmembrane region" description="Helical" evidence="6">
    <location>
        <begin position="723"/>
        <end position="742"/>
    </location>
</feature>
<reference evidence="10" key="1">
    <citation type="submission" date="2016-10" db="EMBL/GenBank/DDBJ databases">
        <authorList>
            <person name="Varghese N."/>
            <person name="Submissions S."/>
        </authorList>
    </citation>
    <scope>NUCLEOTIDE SEQUENCE [LARGE SCALE GENOMIC DNA]</scope>
    <source>
        <strain evidence="10">DSM 15363</strain>
    </source>
</reference>
<dbReference type="InterPro" id="IPR025857">
    <property type="entry name" value="MacB_PCD"/>
</dbReference>
<feature type="transmembrane region" description="Helical" evidence="6">
    <location>
        <begin position="754"/>
        <end position="780"/>
    </location>
</feature>
<proteinExistence type="predicted"/>
<feature type="transmembrane region" description="Helical" evidence="6">
    <location>
        <begin position="377"/>
        <end position="400"/>
    </location>
</feature>
<dbReference type="Pfam" id="PF12704">
    <property type="entry name" value="MacB_PCD"/>
    <property type="match status" value="1"/>
</dbReference>
<gene>
    <name evidence="9" type="ORF">SAMN04489796_104143</name>
</gene>
<dbReference type="GO" id="GO:0022857">
    <property type="term" value="F:transmembrane transporter activity"/>
    <property type="evidence" value="ECO:0007669"/>
    <property type="project" value="TreeGrafter"/>
</dbReference>
<evidence type="ECO:0000259" key="7">
    <source>
        <dbReference type="Pfam" id="PF02687"/>
    </source>
</evidence>
<accession>A0A1G8F4S9</accession>
<dbReference type="InterPro" id="IPR050250">
    <property type="entry name" value="Macrolide_Exporter_MacB"/>
</dbReference>
<dbReference type="STRING" id="262004.SAMN04489796_104143"/>
<feature type="domain" description="MacB-like periplasmic core" evidence="8">
    <location>
        <begin position="20"/>
        <end position="225"/>
    </location>
</feature>
<evidence type="ECO:0000256" key="2">
    <source>
        <dbReference type="ARBA" id="ARBA00022475"/>
    </source>
</evidence>
<evidence type="ECO:0000256" key="6">
    <source>
        <dbReference type="SAM" id="Phobius"/>
    </source>
</evidence>